<evidence type="ECO:0000259" key="3">
    <source>
        <dbReference type="Pfam" id="PF00656"/>
    </source>
</evidence>
<feature type="compositionally biased region" description="Low complexity" evidence="2">
    <location>
        <begin position="40"/>
        <end position="51"/>
    </location>
</feature>
<dbReference type="InterPro" id="IPR050452">
    <property type="entry name" value="Metacaspase"/>
</dbReference>
<feature type="region of interest" description="Disordered" evidence="2">
    <location>
        <begin position="40"/>
        <end position="100"/>
    </location>
</feature>
<name>A0ABN9XWT1_9DINO</name>
<dbReference type="Pfam" id="PF00656">
    <property type="entry name" value="Peptidase_C14"/>
    <property type="match status" value="1"/>
</dbReference>
<reference evidence="4" key="1">
    <citation type="submission" date="2023-10" db="EMBL/GenBank/DDBJ databases">
        <authorList>
            <person name="Chen Y."/>
            <person name="Shah S."/>
            <person name="Dougan E. K."/>
            <person name="Thang M."/>
            <person name="Chan C."/>
        </authorList>
    </citation>
    <scope>NUCLEOTIDE SEQUENCE [LARGE SCALE GENOMIC DNA]</scope>
</reference>
<evidence type="ECO:0000256" key="2">
    <source>
        <dbReference type="SAM" id="MobiDB-lite"/>
    </source>
</evidence>
<feature type="region of interest" description="Disordered" evidence="2">
    <location>
        <begin position="1"/>
        <end position="21"/>
    </location>
</feature>
<gene>
    <name evidence="4" type="ORF">PCOR1329_LOCUS79513</name>
</gene>
<dbReference type="PANTHER" id="PTHR48104:SF30">
    <property type="entry name" value="METACASPASE-1"/>
    <property type="match status" value="1"/>
</dbReference>
<feature type="region of interest" description="Disordered" evidence="2">
    <location>
        <begin position="604"/>
        <end position="635"/>
    </location>
</feature>
<keyword evidence="5" id="KW-1185">Reference proteome</keyword>
<organism evidence="4 5">
    <name type="scientific">Prorocentrum cordatum</name>
    <dbReference type="NCBI Taxonomy" id="2364126"/>
    <lineage>
        <taxon>Eukaryota</taxon>
        <taxon>Sar</taxon>
        <taxon>Alveolata</taxon>
        <taxon>Dinophyceae</taxon>
        <taxon>Prorocentrales</taxon>
        <taxon>Prorocentraceae</taxon>
        <taxon>Prorocentrum</taxon>
    </lineage>
</organism>
<dbReference type="EMBL" id="CAUYUJ010021170">
    <property type="protein sequence ID" value="CAK0903126.1"/>
    <property type="molecule type" value="Genomic_DNA"/>
</dbReference>
<evidence type="ECO:0000256" key="1">
    <source>
        <dbReference type="ARBA" id="ARBA00009005"/>
    </source>
</evidence>
<feature type="region of interest" description="Disordered" evidence="2">
    <location>
        <begin position="648"/>
        <end position="739"/>
    </location>
</feature>
<dbReference type="Proteomes" id="UP001189429">
    <property type="component" value="Unassembled WGS sequence"/>
</dbReference>
<comment type="caution">
    <text evidence="4">The sequence shown here is derived from an EMBL/GenBank/DDBJ whole genome shotgun (WGS) entry which is preliminary data.</text>
</comment>
<feature type="compositionally biased region" description="Pro residues" evidence="2">
    <location>
        <begin position="60"/>
        <end position="76"/>
    </location>
</feature>
<feature type="region of interest" description="Disordered" evidence="2">
    <location>
        <begin position="114"/>
        <end position="158"/>
    </location>
</feature>
<accession>A0ABN9XWT1</accession>
<sequence length="739" mass="75821">MGQSPCFRMFQNDGDLDERTPLRLPPQQVVQGGLSLAPQQVVQVQGSSSGSPHALGTQFPQPPPASRQLDPHPPLHTPWAQRSSAPIPGAGAGGELDAVHGPLSGVAAETACHTAGPPSAFGPPQPAVASEEPQLPPAAAPATGAPQQAETAGHGGAAQPGVQLVAELPGRRRSLLVGINYFGTSSELSGCVNDILRVRPVLAEKWGFQQGEETQRVLLDSPDWPQHLRPTLANMRAAIGWLAAGAATGDALFFHYSGHGGREPRCDGSEGYHETLCPVDYETAGMLVDTELFDRLVKSLPAGCRLTCVLDCCHSAGALDLPYVFVGSKENLDKALAGEAMDLAVSKNWAHDMAGLSDGRPEALLGDLASMGLGLWELYRKRQATKAAGVAGFAGSEAAENAGLAVGEVIAFTGCRSDQTSADVGDVHAQFDGVRHVDDGGTGSSGCGHAGAHVGDHAGGALTAVFLESLADGASGELTYLSLLERMRQRLQGEGFSQVPQLASSLLVELQQRFSLTSIFLPPAGGSRGLGAGGGLDATDAALLGGTASCAAAGFLAAMASSHHGGAMLQGARAPAEWRAEGGCPELSAGQPLHAWGGGCDRDAAGSAAPLEPWGGGGSVQPPADAAGPPQPCGIADAAAPLSAWGASAPGGAEVQAGSAAPLSGWGAGAPASAETQASEEAEEAEKAEEEEREEDEEEDSEERLDEGLDPDDLDEDDEEEDAFQDFDDDEDDDYDDEL</sequence>
<dbReference type="InterPro" id="IPR011600">
    <property type="entry name" value="Pept_C14_caspase"/>
</dbReference>
<feature type="compositionally biased region" description="Low complexity" evidence="2">
    <location>
        <begin position="140"/>
        <end position="152"/>
    </location>
</feature>
<feature type="domain" description="Peptidase C14 caspase" evidence="3">
    <location>
        <begin position="171"/>
        <end position="508"/>
    </location>
</feature>
<protein>
    <recommendedName>
        <fullName evidence="3">Peptidase C14 caspase domain-containing protein</fullName>
    </recommendedName>
</protein>
<feature type="compositionally biased region" description="Acidic residues" evidence="2">
    <location>
        <begin position="678"/>
        <end position="739"/>
    </location>
</feature>
<dbReference type="PANTHER" id="PTHR48104">
    <property type="entry name" value="METACASPASE-4"/>
    <property type="match status" value="1"/>
</dbReference>
<dbReference type="Gene3D" id="3.40.50.12660">
    <property type="match status" value="2"/>
</dbReference>
<comment type="similarity">
    <text evidence="1">Belongs to the peptidase C14B family.</text>
</comment>
<evidence type="ECO:0000313" key="4">
    <source>
        <dbReference type="EMBL" id="CAK0903126.1"/>
    </source>
</evidence>
<proteinExistence type="inferred from homology"/>
<evidence type="ECO:0000313" key="5">
    <source>
        <dbReference type="Proteomes" id="UP001189429"/>
    </source>
</evidence>